<proteinExistence type="predicted"/>
<protein>
    <recommendedName>
        <fullName evidence="1">AB hydrolase-1 domain-containing protein</fullName>
    </recommendedName>
</protein>
<comment type="caution">
    <text evidence="2">The sequence shown here is derived from an EMBL/GenBank/DDBJ whole genome shotgun (WGS) entry which is preliminary data.</text>
</comment>
<dbReference type="InterPro" id="IPR000073">
    <property type="entry name" value="AB_hydrolase_1"/>
</dbReference>
<dbReference type="Gene3D" id="3.40.50.1820">
    <property type="entry name" value="alpha/beta hydrolase"/>
    <property type="match status" value="1"/>
</dbReference>
<evidence type="ECO:0000259" key="1">
    <source>
        <dbReference type="Pfam" id="PF00561"/>
    </source>
</evidence>
<dbReference type="Proteomes" id="UP001473302">
    <property type="component" value="Unassembled WGS sequence"/>
</dbReference>
<feature type="domain" description="AB hydrolase-1" evidence="1">
    <location>
        <begin position="38"/>
        <end position="126"/>
    </location>
</feature>
<name>A0ABP9YPP5_9FUNG</name>
<dbReference type="EMBL" id="BAABUK010000003">
    <property type="protein sequence ID" value="GAA5808824.1"/>
    <property type="molecule type" value="Genomic_DNA"/>
</dbReference>
<reference evidence="2 3" key="1">
    <citation type="submission" date="2024-04" db="EMBL/GenBank/DDBJ databases">
        <title>genome sequences of Mucor flavus KT1a and Helicostylum pulchrum KT1b strains isolated from the surface of a dry-aged beef.</title>
        <authorList>
            <person name="Toyotome T."/>
            <person name="Hosono M."/>
            <person name="Torimaru M."/>
            <person name="Fukuda K."/>
            <person name="Mikami N."/>
        </authorList>
    </citation>
    <scope>NUCLEOTIDE SEQUENCE [LARGE SCALE GENOMIC DNA]</scope>
    <source>
        <strain evidence="2 3">KT1a</strain>
    </source>
</reference>
<evidence type="ECO:0000313" key="3">
    <source>
        <dbReference type="Proteomes" id="UP001473302"/>
    </source>
</evidence>
<keyword evidence="3" id="KW-1185">Reference proteome</keyword>
<dbReference type="SUPFAM" id="SSF53474">
    <property type="entry name" value="alpha/beta-Hydrolases"/>
    <property type="match status" value="1"/>
</dbReference>
<dbReference type="InterPro" id="IPR050471">
    <property type="entry name" value="AB_hydrolase"/>
</dbReference>
<dbReference type="PANTHER" id="PTHR43433:SF5">
    <property type="entry name" value="AB HYDROLASE-1 DOMAIN-CONTAINING PROTEIN"/>
    <property type="match status" value="1"/>
</dbReference>
<dbReference type="PRINTS" id="PR00111">
    <property type="entry name" value="ABHYDROLASE"/>
</dbReference>
<dbReference type="InterPro" id="IPR029058">
    <property type="entry name" value="AB_hydrolase_fold"/>
</dbReference>
<evidence type="ECO:0000313" key="2">
    <source>
        <dbReference type="EMBL" id="GAA5808824.1"/>
    </source>
</evidence>
<sequence>MSLSTVTETGYATVAVEKEAPGVKLYYELHGNGPEHNQTNYLAKSGKYTVLIFENRGMGLSDAPSGLYSTSQLAYDVKDLLDHVGWEKNIHVDGVSMGGMIAMELVITWPDRFSSLVLTSTTSGRQVPPLKAITTLGSLVFVKDPRVKIGRAITLVYPPKWLAAKPEEVEHAHFESNRDMFISTYLARLERSRPQTLTGNIGQTAACLSHYVSDSRLLKIKESGIPVLVMTGTWDNLVNPKNSYHLSKVLGCPMEVFEGSGHGIPGEQPARYNKLIDDHFSKYAETK</sequence>
<dbReference type="Pfam" id="PF00561">
    <property type="entry name" value="Abhydrolase_1"/>
    <property type="match status" value="1"/>
</dbReference>
<gene>
    <name evidence="2" type="ORF">MFLAVUS_002222</name>
</gene>
<organism evidence="2 3">
    <name type="scientific">Mucor flavus</name>
    <dbReference type="NCBI Taxonomy" id="439312"/>
    <lineage>
        <taxon>Eukaryota</taxon>
        <taxon>Fungi</taxon>
        <taxon>Fungi incertae sedis</taxon>
        <taxon>Mucoromycota</taxon>
        <taxon>Mucoromycotina</taxon>
        <taxon>Mucoromycetes</taxon>
        <taxon>Mucorales</taxon>
        <taxon>Mucorineae</taxon>
        <taxon>Mucoraceae</taxon>
        <taxon>Mucor</taxon>
    </lineage>
</organism>
<dbReference type="PANTHER" id="PTHR43433">
    <property type="entry name" value="HYDROLASE, ALPHA/BETA FOLD FAMILY PROTEIN"/>
    <property type="match status" value="1"/>
</dbReference>
<accession>A0ABP9YPP5</accession>